<keyword evidence="16" id="KW-1185">Reference proteome</keyword>
<keyword evidence="7" id="KW-1133">Transmembrane helix</keyword>
<evidence type="ECO:0008006" key="17">
    <source>
        <dbReference type="Google" id="ProtNLM"/>
    </source>
</evidence>
<evidence type="ECO:0000256" key="1">
    <source>
        <dbReference type="ARBA" id="ARBA00004479"/>
    </source>
</evidence>
<dbReference type="GO" id="GO:0016020">
    <property type="term" value="C:membrane"/>
    <property type="evidence" value="ECO:0007669"/>
    <property type="project" value="UniProtKB-SubCell"/>
</dbReference>
<evidence type="ECO:0000256" key="2">
    <source>
        <dbReference type="ARBA" id="ARBA00009752"/>
    </source>
</evidence>
<dbReference type="InterPro" id="IPR013783">
    <property type="entry name" value="Ig-like_fold"/>
</dbReference>
<keyword evidence="4" id="KW-0732">Signal</keyword>
<dbReference type="InterPro" id="IPR036179">
    <property type="entry name" value="Ig-like_dom_sf"/>
</dbReference>
<dbReference type="InterPro" id="IPR035897">
    <property type="entry name" value="Toll_tir_struct_dom_sf"/>
</dbReference>
<evidence type="ECO:0000256" key="10">
    <source>
        <dbReference type="ARBA" id="ARBA00023170"/>
    </source>
</evidence>
<evidence type="ECO:0000313" key="16">
    <source>
        <dbReference type="Proteomes" id="UP000287033"/>
    </source>
</evidence>
<keyword evidence="10" id="KW-0675">Receptor</keyword>
<dbReference type="GO" id="GO:0016787">
    <property type="term" value="F:hydrolase activity"/>
    <property type="evidence" value="ECO:0007669"/>
    <property type="project" value="UniProtKB-KW"/>
</dbReference>
<dbReference type="PROSITE" id="PS50835">
    <property type="entry name" value="IG_LIKE"/>
    <property type="match status" value="1"/>
</dbReference>
<keyword evidence="11" id="KW-0325">Glycoprotein</keyword>
<dbReference type="GO" id="GO:0007165">
    <property type="term" value="P:signal transduction"/>
    <property type="evidence" value="ECO:0007669"/>
    <property type="project" value="InterPro"/>
</dbReference>
<dbReference type="Proteomes" id="UP000287033">
    <property type="component" value="Unassembled WGS sequence"/>
</dbReference>
<dbReference type="PRINTS" id="PR01537">
    <property type="entry name" value="INTRLKN1R1F"/>
</dbReference>
<comment type="similarity">
    <text evidence="2">Belongs to the interleukin-1 receptor family.</text>
</comment>
<name>A0A401SL51_CHIPU</name>
<reference evidence="15 16" key="1">
    <citation type="journal article" date="2018" name="Nat. Ecol. Evol.">
        <title>Shark genomes provide insights into elasmobranch evolution and the origin of vertebrates.</title>
        <authorList>
            <person name="Hara Y"/>
            <person name="Yamaguchi K"/>
            <person name="Onimaru K"/>
            <person name="Kadota M"/>
            <person name="Koyanagi M"/>
            <person name="Keeley SD"/>
            <person name="Tatsumi K"/>
            <person name="Tanaka K"/>
            <person name="Motone F"/>
            <person name="Kageyama Y"/>
            <person name="Nozu R"/>
            <person name="Adachi N"/>
            <person name="Nishimura O"/>
            <person name="Nakagawa R"/>
            <person name="Tanegashima C"/>
            <person name="Kiyatake I"/>
            <person name="Matsumoto R"/>
            <person name="Murakumo K"/>
            <person name="Nishida K"/>
            <person name="Terakita A"/>
            <person name="Kuratani S"/>
            <person name="Sato K"/>
            <person name="Hyodo S Kuraku.S."/>
        </authorList>
    </citation>
    <scope>NUCLEOTIDE SEQUENCE [LARGE SCALE GENOMIC DNA]</scope>
</reference>
<evidence type="ECO:0000256" key="11">
    <source>
        <dbReference type="ARBA" id="ARBA00023180"/>
    </source>
</evidence>
<comment type="caution">
    <text evidence="15">The sequence shown here is derived from an EMBL/GenBank/DDBJ whole genome shotgun (WGS) entry which is preliminary data.</text>
</comment>
<dbReference type="Pfam" id="PF01582">
    <property type="entry name" value="TIR"/>
    <property type="match status" value="1"/>
</dbReference>
<evidence type="ECO:0000256" key="3">
    <source>
        <dbReference type="ARBA" id="ARBA00022692"/>
    </source>
</evidence>
<dbReference type="FunFam" id="3.40.50.10140:FF:000002">
    <property type="entry name" value="Interleukin 1 receptor accessory protein"/>
    <property type="match status" value="1"/>
</dbReference>
<dbReference type="InterPro" id="IPR015621">
    <property type="entry name" value="IL-1_rcpt_fam"/>
</dbReference>
<evidence type="ECO:0000256" key="8">
    <source>
        <dbReference type="ARBA" id="ARBA00023136"/>
    </source>
</evidence>
<evidence type="ECO:0000256" key="6">
    <source>
        <dbReference type="ARBA" id="ARBA00022801"/>
    </source>
</evidence>
<keyword evidence="8" id="KW-0472">Membrane</keyword>
<protein>
    <recommendedName>
        <fullName evidence="17">TIR domain-containing protein</fullName>
    </recommendedName>
</protein>
<organism evidence="15 16">
    <name type="scientific">Chiloscyllium punctatum</name>
    <name type="common">Brownbanded bambooshark</name>
    <name type="synonym">Hemiscyllium punctatum</name>
    <dbReference type="NCBI Taxonomy" id="137246"/>
    <lineage>
        <taxon>Eukaryota</taxon>
        <taxon>Metazoa</taxon>
        <taxon>Chordata</taxon>
        <taxon>Craniata</taxon>
        <taxon>Vertebrata</taxon>
        <taxon>Chondrichthyes</taxon>
        <taxon>Elasmobranchii</taxon>
        <taxon>Galeomorphii</taxon>
        <taxon>Galeoidea</taxon>
        <taxon>Orectolobiformes</taxon>
        <taxon>Hemiscylliidae</taxon>
        <taxon>Chiloscyllium</taxon>
    </lineage>
</organism>
<accession>A0A401SL51</accession>
<sequence length="298" mass="34407">MISPTNETIEARLGSELNMTCEVLLGSGEVAEFGKLAWKMNNTDIPEDMFRIKQGNKIDKKEAKHAVVSLRTLSISSIIEEDFQTTFECFAYNPRGKSYGFIKITPQYGKMFDAYVTYPRYVKEGALDNCNANHFALHTLPQTLEEKYGYKLFISGRDDLPGQAEVEVIEANIRNSRRLIIILAQKPLTSDQAYCGFEQQIGLYKALIQNEIKVILIELEKGDYLNHFPESIRHIIQRYGTIKWKPDRRSKLNSSYSRFWKQVRYKMPLKSKSSMSAVYNSQIKFKLNDRQLLGKEQT</sequence>
<dbReference type="SMART" id="SM00255">
    <property type="entry name" value="TIR"/>
    <property type="match status" value="1"/>
</dbReference>
<comment type="subcellular location">
    <subcellularLocation>
        <location evidence="1">Membrane</location>
        <topology evidence="1">Single-pass type I membrane protein</topology>
    </subcellularLocation>
</comment>
<dbReference type="PANTHER" id="PTHR11890:SF26">
    <property type="entry name" value="INTERLEUKIN-1 RECEPTOR TYPE 1"/>
    <property type="match status" value="1"/>
</dbReference>
<feature type="domain" description="TIR" evidence="13">
    <location>
        <begin position="110"/>
        <end position="267"/>
    </location>
</feature>
<evidence type="ECO:0000256" key="4">
    <source>
        <dbReference type="ARBA" id="ARBA00022729"/>
    </source>
</evidence>
<keyword evidence="3" id="KW-0812">Transmembrane</keyword>
<dbReference type="OrthoDB" id="6132459at2759"/>
<dbReference type="EMBL" id="BEZZ01000342">
    <property type="protein sequence ID" value="GCC31116.1"/>
    <property type="molecule type" value="Genomic_DNA"/>
</dbReference>
<dbReference type="PROSITE" id="PS50104">
    <property type="entry name" value="TIR"/>
    <property type="match status" value="1"/>
</dbReference>
<dbReference type="InterPro" id="IPR007110">
    <property type="entry name" value="Ig-like_dom"/>
</dbReference>
<dbReference type="Gene3D" id="3.40.50.10140">
    <property type="entry name" value="Toll/interleukin-1 receptor homology (TIR) domain"/>
    <property type="match status" value="1"/>
</dbReference>
<evidence type="ECO:0000256" key="12">
    <source>
        <dbReference type="ARBA" id="ARBA00023319"/>
    </source>
</evidence>
<evidence type="ECO:0000313" key="15">
    <source>
        <dbReference type="EMBL" id="GCC31116.1"/>
    </source>
</evidence>
<keyword evidence="5" id="KW-0677">Repeat</keyword>
<keyword evidence="6" id="KW-0378">Hydrolase</keyword>
<evidence type="ECO:0000256" key="7">
    <source>
        <dbReference type="ARBA" id="ARBA00022989"/>
    </source>
</evidence>
<dbReference type="Gene3D" id="2.60.40.10">
    <property type="entry name" value="Immunoglobulins"/>
    <property type="match status" value="1"/>
</dbReference>
<evidence type="ECO:0000256" key="5">
    <source>
        <dbReference type="ARBA" id="ARBA00022737"/>
    </source>
</evidence>
<dbReference type="SUPFAM" id="SSF48726">
    <property type="entry name" value="Immunoglobulin"/>
    <property type="match status" value="1"/>
</dbReference>
<dbReference type="AlphaFoldDB" id="A0A401SL51"/>
<dbReference type="STRING" id="137246.A0A401SL51"/>
<evidence type="ECO:0000259" key="14">
    <source>
        <dbReference type="PROSITE" id="PS50835"/>
    </source>
</evidence>
<keyword evidence="12" id="KW-0393">Immunoglobulin domain</keyword>
<evidence type="ECO:0000256" key="9">
    <source>
        <dbReference type="ARBA" id="ARBA00023157"/>
    </source>
</evidence>
<evidence type="ECO:0000259" key="13">
    <source>
        <dbReference type="PROSITE" id="PS50104"/>
    </source>
</evidence>
<keyword evidence="9" id="KW-1015">Disulfide bond</keyword>
<proteinExistence type="inferred from homology"/>
<gene>
    <name evidence="15" type="ORF">chiPu_0009572</name>
</gene>
<dbReference type="InterPro" id="IPR000157">
    <property type="entry name" value="TIR_dom"/>
</dbReference>
<dbReference type="PANTHER" id="PTHR11890">
    <property type="entry name" value="INTERLEUKIN-1 RECEPTOR FAMILY MEMBER"/>
    <property type="match status" value="1"/>
</dbReference>
<feature type="domain" description="Ig-like" evidence="14">
    <location>
        <begin position="4"/>
        <end position="105"/>
    </location>
</feature>
<dbReference type="SUPFAM" id="SSF52200">
    <property type="entry name" value="Toll/Interleukin receptor TIR domain"/>
    <property type="match status" value="1"/>
</dbReference>